<dbReference type="KEGG" id="scm:SCHCO_02567847"/>
<dbReference type="AlphaFoldDB" id="D8PMD2"/>
<dbReference type="InParanoid" id="D8PMD2"/>
<keyword evidence="2" id="KW-1185">Reference proteome</keyword>
<feature type="non-terminal residue" evidence="1">
    <location>
        <position position="278"/>
    </location>
</feature>
<dbReference type="HOGENOM" id="CLU_078588_0_0_1"/>
<proteinExistence type="predicted"/>
<protein>
    <submittedName>
        <fullName evidence="1">Uncharacterized protein</fullName>
    </submittedName>
</protein>
<organism evidence="2">
    <name type="scientific">Schizophyllum commune (strain H4-8 / FGSC 9210)</name>
    <name type="common">Split gill fungus</name>
    <dbReference type="NCBI Taxonomy" id="578458"/>
    <lineage>
        <taxon>Eukaryota</taxon>
        <taxon>Fungi</taxon>
        <taxon>Dikarya</taxon>
        <taxon>Basidiomycota</taxon>
        <taxon>Agaricomycotina</taxon>
        <taxon>Agaricomycetes</taxon>
        <taxon>Agaricomycetidae</taxon>
        <taxon>Agaricales</taxon>
        <taxon>Schizophyllaceae</taxon>
        <taxon>Schizophyllum</taxon>
    </lineage>
</organism>
<name>D8PMD2_SCHCM</name>
<dbReference type="OrthoDB" id="10277895at2759"/>
<dbReference type="RefSeq" id="XP_003037019.1">
    <property type="nucleotide sequence ID" value="XM_003036973.1"/>
</dbReference>
<sequence>MLKQKDFLTYPPGTRIAPEEADEDTKRLAVFGEWQRFYFEPALEKLGTNGFSRRAARRVLHLSYDFLQFEEVMKRQRFYLPLQAEQQLRDTTIQMLTVAGKYWADYYNKLERGCLEGPLVAIGPDDMPAALGRFTKMKLDAFTLWARLTLAARYPRYWLILRIALFHYFRDEGIWPSANFRDVHRWRDRFYVMERCLWPDFRNHKFMKDPVTKGGAVGRHNAKLFSKACAMLDTEAIISCLVSNVTSLVDDCPCWAEIDDAGAVQAVWAFLEMLNPRF</sequence>
<dbReference type="EMBL" id="GL377302">
    <property type="protein sequence ID" value="EFJ02117.1"/>
    <property type="molecule type" value="Genomic_DNA"/>
</dbReference>
<gene>
    <name evidence="1" type="ORF">SCHCODRAFT_103479</name>
</gene>
<evidence type="ECO:0000313" key="1">
    <source>
        <dbReference type="EMBL" id="EFJ02117.1"/>
    </source>
</evidence>
<dbReference type="VEuPathDB" id="FungiDB:SCHCODRAFT_02567847"/>
<accession>D8PMD2</accession>
<reference evidence="1 2" key="1">
    <citation type="journal article" date="2010" name="Nat. Biotechnol.">
        <title>Genome sequence of the model mushroom Schizophyllum commune.</title>
        <authorList>
            <person name="Ohm R.A."/>
            <person name="de Jong J.F."/>
            <person name="Lugones L.G."/>
            <person name="Aerts A."/>
            <person name="Kothe E."/>
            <person name="Stajich J.E."/>
            <person name="de Vries R.P."/>
            <person name="Record E."/>
            <person name="Levasseur A."/>
            <person name="Baker S.E."/>
            <person name="Bartholomew K.A."/>
            <person name="Coutinho P.M."/>
            <person name="Erdmann S."/>
            <person name="Fowler T.J."/>
            <person name="Gathman A.C."/>
            <person name="Lombard V."/>
            <person name="Henrissat B."/>
            <person name="Knabe N."/>
            <person name="Kuees U."/>
            <person name="Lilly W.W."/>
            <person name="Lindquist E."/>
            <person name="Lucas S."/>
            <person name="Magnuson J.K."/>
            <person name="Piumi F."/>
            <person name="Raudaskoski M."/>
            <person name="Salamov A."/>
            <person name="Schmutz J."/>
            <person name="Schwarze F.W.M.R."/>
            <person name="vanKuyk P.A."/>
            <person name="Horton J.S."/>
            <person name="Grigoriev I.V."/>
            <person name="Woesten H.A.B."/>
        </authorList>
    </citation>
    <scope>NUCLEOTIDE SEQUENCE [LARGE SCALE GENOMIC DNA]</scope>
    <source>
        <strain evidence="2">H4-8 / FGSC 9210</strain>
    </source>
</reference>
<dbReference type="GeneID" id="9589031"/>
<evidence type="ECO:0000313" key="2">
    <source>
        <dbReference type="Proteomes" id="UP000007431"/>
    </source>
</evidence>
<dbReference type="Proteomes" id="UP000007431">
    <property type="component" value="Unassembled WGS sequence"/>
</dbReference>